<evidence type="ECO:0000313" key="2">
    <source>
        <dbReference type="Proteomes" id="UP000065261"/>
    </source>
</evidence>
<dbReference type="EMBL" id="CP011034">
    <property type="protein sequence ID" value="ALS32630.1"/>
    <property type="molecule type" value="Genomic_DNA"/>
</dbReference>
<dbReference type="RefSeq" id="WP_058373071.1">
    <property type="nucleotide sequence ID" value="NZ_CP011034.1"/>
</dbReference>
<dbReference type="OrthoDB" id="1920918at2"/>
<name>A0A0U2LM41_9GAMM</name>
<sequence length="61" mass="7235">MSKTYDPEFHFNHKKPWLTTEIQYLKEMRGTKQLQDISLALGRTYKTVADMVYRLKKAGDL</sequence>
<dbReference type="AlphaFoldDB" id="A0A0U2LM41"/>
<reference evidence="1 2" key="1">
    <citation type="submission" date="2015-03" db="EMBL/GenBank/DDBJ databases">
        <authorList>
            <person name="Murphy D."/>
        </authorList>
    </citation>
    <scope>NUCLEOTIDE SEQUENCE [LARGE SCALE GENOMIC DNA]</scope>
    <source>
        <strain evidence="1 2">KMM 520</strain>
    </source>
</reference>
<evidence type="ECO:0000313" key="1">
    <source>
        <dbReference type="EMBL" id="ALS32630.1"/>
    </source>
</evidence>
<organism evidence="1">
    <name type="scientific">Pseudoalteromonas translucida KMM 520</name>
    <dbReference type="NCBI Taxonomy" id="1315283"/>
    <lineage>
        <taxon>Bacteria</taxon>
        <taxon>Pseudomonadati</taxon>
        <taxon>Pseudomonadota</taxon>
        <taxon>Gammaproteobacteria</taxon>
        <taxon>Alteromonadales</taxon>
        <taxon>Pseudoalteromonadaceae</taxon>
        <taxon>Pseudoalteromonas</taxon>
    </lineage>
</organism>
<proteinExistence type="predicted"/>
<dbReference type="KEGG" id="ptn:PTRA_a1413"/>
<accession>A0A0U2LM41</accession>
<dbReference type="Proteomes" id="UP000065261">
    <property type="component" value="Chromosome I"/>
</dbReference>
<gene>
    <name evidence="1" type="ORF">PTRA_a1413</name>
</gene>
<protein>
    <submittedName>
        <fullName evidence="1">Uncharacterized protein</fullName>
    </submittedName>
</protein>
<dbReference type="PATRIC" id="fig|1315283.4.peg.1222"/>